<sequence length="545" mass="59536">MSTPEYKTKSGTIDKAVFWPATILTLIMAIFFLLNPKASNEMMGKLHAFTTGELGWFFLIATAAVVIFCIYLAVSRYGGIVMGDKNTKPEFSTATWLGMIFTSGTGGSVLYLGAVEWIWIMQAPPFGVEPGSIDSARWASAYGMFHWGPSAWAWYIACAIPIAYFFFVRKQPTLKMSEFARPVIGKNADGLAGHFINFLYMFGMVGGVMTSLALGTPLISGAIVYVMGWESSNAFLDTFVIFLWTFIPLIALVLGLKKGVAALSDWNVRADVIMLLGILICGPTSFILNQSVDGLGLMLQNFVYMSFATDMIREGGFPQAWTIFYFSWWVVYALPFGLFIAKISKGRTIREIVMGGLIAGSLGCMVFYMILPGIGINLQMNGTVDLMTIMNEQGRGGVVYAMLEQLPMSTLFVAAFGLITLISYITGHCAVGYSLAAATQKEIGENDDPAQWNVAFWLVLAGVVSLALYFINPESLKPLQTVSILMGFPLCFVIAIVSRGFIKQINQDFPEGFPASDSKGRIYLDPPANPVGPQEEPSTEPSTVS</sequence>
<dbReference type="RefSeq" id="WP_394629446.1">
    <property type="nucleotide sequence ID" value="NZ_JBIHSF010000008.1"/>
</dbReference>
<evidence type="ECO:0000313" key="10">
    <source>
        <dbReference type="Proteomes" id="UP001607125"/>
    </source>
</evidence>
<evidence type="ECO:0000256" key="7">
    <source>
        <dbReference type="SAM" id="MobiDB-lite"/>
    </source>
</evidence>
<feature type="transmembrane region" description="Helical" evidence="8">
    <location>
        <begin position="16"/>
        <end position="34"/>
    </location>
</feature>
<evidence type="ECO:0000256" key="5">
    <source>
        <dbReference type="ARBA" id="ARBA00022989"/>
    </source>
</evidence>
<feature type="transmembrane region" description="Helical" evidence="8">
    <location>
        <begin position="152"/>
        <end position="168"/>
    </location>
</feature>
<evidence type="ECO:0000256" key="1">
    <source>
        <dbReference type="ARBA" id="ARBA00004651"/>
    </source>
</evidence>
<keyword evidence="4 8" id="KW-0812">Transmembrane</keyword>
<evidence type="ECO:0000256" key="4">
    <source>
        <dbReference type="ARBA" id="ARBA00022692"/>
    </source>
</evidence>
<dbReference type="Proteomes" id="UP001607125">
    <property type="component" value="Unassembled WGS sequence"/>
</dbReference>
<dbReference type="PANTHER" id="PTHR30047:SF11">
    <property type="entry name" value="L-CARNITINE_GAMMA-BUTYROBETAINE ANTIPORTER"/>
    <property type="match status" value="1"/>
</dbReference>
<dbReference type="EMBL" id="JBIHSF010000008">
    <property type="protein sequence ID" value="MFH0261730.1"/>
    <property type="molecule type" value="Genomic_DNA"/>
</dbReference>
<evidence type="ECO:0000256" key="8">
    <source>
        <dbReference type="SAM" id="Phobius"/>
    </source>
</evidence>
<dbReference type="InterPro" id="IPR000060">
    <property type="entry name" value="BCCT_transptr"/>
</dbReference>
<evidence type="ECO:0000256" key="6">
    <source>
        <dbReference type="ARBA" id="ARBA00023136"/>
    </source>
</evidence>
<feature type="transmembrane region" description="Helical" evidence="8">
    <location>
        <begin position="234"/>
        <end position="256"/>
    </location>
</feature>
<feature type="transmembrane region" description="Helical" evidence="8">
    <location>
        <begin position="320"/>
        <end position="340"/>
    </location>
</feature>
<keyword evidence="6 8" id="KW-0472">Membrane</keyword>
<protein>
    <submittedName>
        <fullName evidence="9">BCCT family transporter</fullName>
    </submittedName>
</protein>
<keyword evidence="3" id="KW-1003">Cell membrane</keyword>
<feature type="transmembrane region" description="Helical" evidence="8">
    <location>
        <begin position="352"/>
        <end position="371"/>
    </location>
</feature>
<evidence type="ECO:0000256" key="3">
    <source>
        <dbReference type="ARBA" id="ARBA00022475"/>
    </source>
</evidence>
<dbReference type="Pfam" id="PF02028">
    <property type="entry name" value="BCCT"/>
    <property type="match status" value="1"/>
</dbReference>
<feature type="transmembrane region" description="Helical" evidence="8">
    <location>
        <begin position="54"/>
        <end position="74"/>
    </location>
</feature>
<proteinExistence type="predicted"/>
<dbReference type="PANTHER" id="PTHR30047">
    <property type="entry name" value="HIGH-AFFINITY CHOLINE TRANSPORT PROTEIN-RELATED"/>
    <property type="match status" value="1"/>
</dbReference>
<evidence type="ECO:0000313" key="9">
    <source>
        <dbReference type="EMBL" id="MFH0261730.1"/>
    </source>
</evidence>
<keyword evidence="5 8" id="KW-1133">Transmembrane helix</keyword>
<comment type="caution">
    <text evidence="9">The sequence shown here is derived from an EMBL/GenBank/DDBJ whole genome shotgun (WGS) entry which is preliminary data.</text>
</comment>
<feature type="transmembrane region" description="Helical" evidence="8">
    <location>
        <begin position="411"/>
        <end position="438"/>
    </location>
</feature>
<reference evidence="9 10" key="1">
    <citation type="submission" date="2024-10" db="EMBL/GenBank/DDBJ databases">
        <authorList>
            <person name="Yibar A."/>
            <person name="Saticioglu I.B."/>
            <person name="Duman M."/>
            <person name="Ajmi N."/>
            <person name="Gurler F."/>
            <person name="Ay H."/>
            <person name="Onuk E."/>
            <person name="Guler S."/>
            <person name="Romalde J.L."/>
        </authorList>
    </citation>
    <scope>NUCLEOTIDE SEQUENCE [LARGE SCALE GENOMIC DNA]</scope>
    <source>
        <strain evidence="9 10">1-TCBS-B</strain>
    </source>
</reference>
<gene>
    <name evidence="9" type="ORF">ACGRH2_15085</name>
</gene>
<name>A0ABW7IJD2_9VIBR</name>
<feature type="transmembrane region" description="Helical" evidence="8">
    <location>
        <begin position="198"/>
        <end position="228"/>
    </location>
</feature>
<feature type="region of interest" description="Disordered" evidence="7">
    <location>
        <begin position="516"/>
        <end position="545"/>
    </location>
</feature>
<accession>A0ABW7IJD2</accession>
<comment type="subcellular location">
    <subcellularLocation>
        <location evidence="1">Cell membrane</location>
        <topology evidence="1">Multi-pass membrane protein</topology>
    </subcellularLocation>
</comment>
<evidence type="ECO:0000256" key="2">
    <source>
        <dbReference type="ARBA" id="ARBA00022448"/>
    </source>
</evidence>
<feature type="transmembrane region" description="Helical" evidence="8">
    <location>
        <begin position="95"/>
        <end position="120"/>
    </location>
</feature>
<keyword evidence="10" id="KW-1185">Reference proteome</keyword>
<keyword evidence="2" id="KW-0813">Transport</keyword>
<organism evidence="9 10">
    <name type="scientific">Vibrio barjaei</name>
    <dbReference type="NCBI Taxonomy" id="1676683"/>
    <lineage>
        <taxon>Bacteria</taxon>
        <taxon>Pseudomonadati</taxon>
        <taxon>Pseudomonadota</taxon>
        <taxon>Gammaproteobacteria</taxon>
        <taxon>Vibrionales</taxon>
        <taxon>Vibrionaceae</taxon>
        <taxon>Vibrio</taxon>
    </lineage>
</organism>
<feature type="transmembrane region" description="Helical" evidence="8">
    <location>
        <begin position="483"/>
        <end position="502"/>
    </location>
</feature>
<feature type="transmembrane region" description="Helical" evidence="8">
    <location>
        <begin position="268"/>
        <end position="288"/>
    </location>
</feature>
<feature type="transmembrane region" description="Helical" evidence="8">
    <location>
        <begin position="450"/>
        <end position="471"/>
    </location>
</feature>